<keyword evidence="2" id="KW-1185">Reference proteome</keyword>
<protein>
    <submittedName>
        <fullName evidence="1">Uncharacterized protein</fullName>
    </submittedName>
</protein>
<dbReference type="OrthoDB" id="547419at2"/>
<organism evidence="1 2">
    <name type="scientific">Hypericibacter terrae</name>
    <dbReference type="NCBI Taxonomy" id="2602015"/>
    <lineage>
        <taxon>Bacteria</taxon>
        <taxon>Pseudomonadati</taxon>
        <taxon>Pseudomonadota</taxon>
        <taxon>Alphaproteobacteria</taxon>
        <taxon>Rhodospirillales</taxon>
        <taxon>Dongiaceae</taxon>
        <taxon>Hypericibacter</taxon>
    </lineage>
</organism>
<dbReference type="RefSeq" id="WP_151178492.1">
    <property type="nucleotide sequence ID" value="NZ_CP042906.1"/>
</dbReference>
<accession>A0A5J6MLS2</accession>
<dbReference type="EMBL" id="CP042906">
    <property type="protein sequence ID" value="QEX18319.1"/>
    <property type="molecule type" value="Genomic_DNA"/>
</dbReference>
<dbReference type="InterPro" id="IPR027417">
    <property type="entry name" value="P-loop_NTPase"/>
</dbReference>
<gene>
    <name evidence="1" type="ORF">FRZ44_36240</name>
</gene>
<proteinExistence type="predicted"/>
<evidence type="ECO:0000313" key="2">
    <source>
        <dbReference type="Proteomes" id="UP000326202"/>
    </source>
</evidence>
<dbReference type="SUPFAM" id="SSF52540">
    <property type="entry name" value="P-loop containing nucleoside triphosphate hydrolases"/>
    <property type="match status" value="1"/>
</dbReference>
<sequence length="347" mass="37685">MQQVVLHIGAPKAASTSIQSFLRQNAGRLRDQGLCPLDKFLAPIEPGGLARMGPHMRSEEILVGAGSAAEKTAGLSDLYCSALDRATRVSGCDRVVFSAENLARLNAERDIVIAAFQEVARHFDLRVVFYVRRPDLWLESCWKQWTLKVSKASPAQWALDCAKQGLPDFLGEARAWSAGLGQGRLVVRALDPAALWGGAVLEDFAGLLGATGLDRNLAYENRMLHPALLRFFHRHADLLFQGPHDVRLSKWAETMGLFAKPGQRLLSAAVRHRILALLSEGSRTLLTEFCPNEATALLASWCPSGTATVVPGDLEASEAAPGLAALERLAAKGLAQALRLQDRLAKR</sequence>
<dbReference type="KEGG" id="htq:FRZ44_36240"/>
<reference evidence="1 2" key="1">
    <citation type="submission" date="2019-08" db="EMBL/GenBank/DDBJ databases">
        <title>Hyperibacter terrae gen. nov., sp. nov. and Hyperibacter viscosus sp. nov., two new members in the family Rhodospirillaceae isolated from the rhizosphere of Hypericum perforatum.</title>
        <authorList>
            <person name="Noviana Z."/>
        </authorList>
    </citation>
    <scope>NUCLEOTIDE SEQUENCE [LARGE SCALE GENOMIC DNA]</scope>
    <source>
        <strain evidence="1 2">R5913</strain>
    </source>
</reference>
<dbReference type="Proteomes" id="UP000326202">
    <property type="component" value="Chromosome"/>
</dbReference>
<name>A0A5J6MLS2_9PROT</name>
<evidence type="ECO:0000313" key="1">
    <source>
        <dbReference type="EMBL" id="QEX18319.1"/>
    </source>
</evidence>
<dbReference type="AlphaFoldDB" id="A0A5J6MLS2"/>